<feature type="compositionally biased region" description="Polar residues" evidence="1">
    <location>
        <begin position="85"/>
        <end position="94"/>
    </location>
</feature>
<dbReference type="AlphaFoldDB" id="G4ZN65"/>
<keyword evidence="3" id="KW-0732">Signal</keyword>
<dbReference type="RefSeq" id="XP_009529137.1">
    <property type="nucleotide sequence ID" value="XM_009530842.1"/>
</dbReference>
<dbReference type="KEGG" id="psoj:PHYSODRAFT_301920"/>
<feature type="region of interest" description="Disordered" evidence="1">
    <location>
        <begin position="20"/>
        <end position="104"/>
    </location>
</feature>
<keyword evidence="2" id="KW-1133">Transmembrane helix</keyword>
<keyword evidence="5" id="KW-1185">Reference proteome</keyword>
<keyword evidence="2" id="KW-0812">Transmembrane</keyword>
<keyword evidence="2" id="KW-0472">Membrane</keyword>
<gene>
    <name evidence="4" type="ORF">PHYSODRAFT_301920</name>
</gene>
<evidence type="ECO:0000313" key="5">
    <source>
        <dbReference type="Proteomes" id="UP000002640"/>
    </source>
</evidence>
<name>G4ZN65_PHYSP</name>
<dbReference type="GeneID" id="20642082"/>
<evidence type="ECO:0000256" key="3">
    <source>
        <dbReference type="SAM" id="SignalP"/>
    </source>
</evidence>
<dbReference type="EMBL" id="JH159155">
    <property type="protein sequence ID" value="EGZ15388.1"/>
    <property type="molecule type" value="Genomic_DNA"/>
</dbReference>
<organism evidence="4 5">
    <name type="scientific">Phytophthora sojae (strain P6497)</name>
    <name type="common">Soybean stem and root rot agent</name>
    <name type="synonym">Phytophthora megasperma f. sp. glycines</name>
    <dbReference type="NCBI Taxonomy" id="1094619"/>
    <lineage>
        <taxon>Eukaryota</taxon>
        <taxon>Sar</taxon>
        <taxon>Stramenopiles</taxon>
        <taxon>Oomycota</taxon>
        <taxon>Peronosporomycetes</taxon>
        <taxon>Peronosporales</taxon>
        <taxon>Peronosporaceae</taxon>
        <taxon>Phytophthora</taxon>
    </lineage>
</organism>
<reference evidence="4 5" key="1">
    <citation type="journal article" date="2006" name="Science">
        <title>Phytophthora genome sequences uncover evolutionary origins and mechanisms of pathogenesis.</title>
        <authorList>
            <person name="Tyler B.M."/>
            <person name="Tripathy S."/>
            <person name="Zhang X."/>
            <person name="Dehal P."/>
            <person name="Jiang R.H."/>
            <person name="Aerts A."/>
            <person name="Arredondo F.D."/>
            <person name="Baxter L."/>
            <person name="Bensasson D."/>
            <person name="Beynon J.L."/>
            <person name="Chapman J."/>
            <person name="Damasceno C.M."/>
            <person name="Dorrance A.E."/>
            <person name="Dou D."/>
            <person name="Dickerman A.W."/>
            <person name="Dubchak I.L."/>
            <person name="Garbelotto M."/>
            <person name="Gijzen M."/>
            <person name="Gordon S.G."/>
            <person name="Govers F."/>
            <person name="Grunwald N.J."/>
            <person name="Huang W."/>
            <person name="Ivors K.L."/>
            <person name="Jones R.W."/>
            <person name="Kamoun S."/>
            <person name="Krampis K."/>
            <person name="Lamour K.H."/>
            <person name="Lee M.K."/>
            <person name="McDonald W.H."/>
            <person name="Medina M."/>
            <person name="Meijer H.J."/>
            <person name="Nordberg E.K."/>
            <person name="Maclean D.J."/>
            <person name="Ospina-Giraldo M.D."/>
            <person name="Morris P.F."/>
            <person name="Phuntumart V."/>
            <person name="Putnam N.H."/>
            <person name="Rash S."/>
            <person name="Rose J.K."/>
            <person name="Sakihama Y."/>
            <person name="Salamov A.A."/>
            <person name="Savidor A."/>
            <person name="Scheuring C.F."/>
            <person name="Smith B.M."/>
            <person name="Sobral B.W."/>
            <person name="Terry A."/>
            <person name="Torto-Alalibo T.A."/>
            <person name="Win J."/>
            <person name="Xu Z."/>
            <person name="Zhang H."/>
            <person name="Grigoriev I.V."/>
            <person name="Rokhsar D.S."/>
            <person name="Boore J.L."/>
        </authorList>
    </citation>
    <scope>NUCLEOTIDE SEQUENCE [LARGE SCALE GENOMIC DNA]</scope>
    <source>
        <strain evidence="4 5">P6497</strain>
    </source>
</reference>
<accession>G4ZN65</accession>
<dbReference type="InParanoid" id="G4ZN65"/>
<feature type="compositionally biased region" description="Polar residues" evidence="1">
    <location>
        <begin position="24"/>
        <end position="33"/>
    </location>
</feature>
<protein>
    <submittedName>
        <fullName evidence="4">Uncharacterized protein</fullName>
    </submittedName>
</protein>
<dbReference type="Proteomes" id="UP000002640">
    <property type="component" value="Unassembled WGS sequence"/>
</dbReference>
<evidence type="ECO:0000313" key="4">
    <source>
        <dbReference type="EMBL" id="EGZ15388.1"/>
    </source>
</evidence>
<sequence>MKLTAFLVTFLAVAGAAQAGNPENVAQSSTSHSGHADVVGATPAPTTFADVPTPAPTNFSDPTPAPTFPTAAPTVSADLAPTPAPTTSSGSEDATQSERESTGIVGQAYSTTGAVGVAYATTRSEYEATKSSTGDSSSGLTVPIAAGVGCLLVVLGAVAAAVIIRKRKNTAEEAEIDYSDAIHTPAVSAV</sequence>
<proteinExistence type="predicted"/>
<feature type="chain" id="PRO_5003472245" evidence="3">
    <location>
        <begin position="20"/>
        <end position="190"/>
    </location>
</feature>
<feature type="transmembrane region" description="Helical" evidence="2">
    <location>
        <begin position="140"/>
        <end position="164"/>
    </location>
</feature>
<evidence type="ECO:0000256" key="1">
    <source>
        <dbReference type="SAM" id="MobiDB-lite"/>
    </source>
</evidence>
<feature type="signal peptide" evidence="3">
    <location>
        <begin position="1"/>
        <end position="19"/>
    </location>
</feature>
<evidence type="ECO:0000256" key="2">
    <source>
        <dbReference type="SAM" id="Phobius"/>
    </source>
</evidence>